<dbReference type="Proteomes" id="UP000257004">
    <property type="component" value="Unassembled WGS sequence"/>
</dbReference>
<protein>
    <recommendedName>
        <fullName evidence="4">Outer membrane protein with beta-barrel domain</fullName>
    </recommendedName>
</protein>
<sequence>MKNLFCFMIVYFSWLSVQAQTVAEIPKETLPALQNDSEELQNYDPEDLPWHARRFKFTAGAFFPVNNTQVEVGSNNGDFGNMIDFEKDLGFNKSSESFTAAFEWRISRRSRLGTEYFYLNRNSTKVLQKEIEFGDHTYPVDARVSAFLDNQIIRIYYGYAFVSKPKYEIGALIGAHVMLVDVGLSLEGQTQQLSYNDDFGVTAPLPDLGIWGEFVLGKKVGLYANFNYFAIKVNDIDGRILSYNLSVLYNLYKNFSITAGYTGLNIRVDAQKERLNGFFKWGYNGPTIALTYSFGKHIQLHK</sequence>
<evidence type="ECO:0000313" key="3">
    <source>
        <dbReference type="Proteomes" id="UP000257004"/>
    </source>
</evidence>
<feature type="chain" id="PRO_5017727102" description="Outer membrane protein with beta-barrel domain" evidence="1">
    <location>
        <begin position="20"/>
        <end position="302"/>
    </location>
</feature>
<gene>
    <name evidence="2" type="ORF">BD847_3054</name>
</gene>
<dbReference type="EMBL" id="QRDQ01000010">
    <property type="protein sequence ID" value="RED22425.1"/>
    <property type="molecule type" value="Genomic_DNA"/>
</dbReference>
<proteinExistence type="predicted"/>
<reference evidence="2 3" key="1">
    <citation type="submission" date="2018-07" db="EMBL/GenBank/DDBJ databases">
        <title>Genomic Encyclopedia of Archaeal and Bacterial Type Strains, Phase II (KMG-II): from individual species to whole genera.</title>
        <authorList>
            <person name="Goeker M."/>
        </authorList>
    </citation>
    <scope>NUCLEOTIDE SEQUENCE [LARGE SCALE GENOMIC DNA]</scope>
    <source>
        <strain evidence="2 3">DSM 25795</strain>
    </source>
</reference>
<keyword evidence="1" id="KW-0732">Signal</keyword>
<evidence type="ECO:0008006" key="4">
    <source>
        <dbReference type="Google" id="ProtNLM"/>
    </source>
</evidence>
<evidence type="ECO:0000313" key="2">
    <source>
        <dbReference type="EMBL" id="RED22425.1"/>
    </source>
</evidence>
<name>A0A3D9FRM1_9FLAO</name>
<organism evidence="2 3">
    <name type="scientific">Flavobacterium cutihirudinis</name>
    <dbReference type="NCBI Taxonomy" id="1265740"/>
    <lineage>
        <taxon>Bacteria</taxon>
        <taxon>Pseudomonadati</taxon>
        <taxon>Bacteroidota</taxon>
        <taxon>Flavobacteriia</taxon>
        <taxon>Flavobacteriales</taxon>
        <taxon>Flavobacteriaceae</taxon>
        <taxon>Flavobacterium</taxon>
    </lineage>
</organism>
<dbReference type="RefSeq" id="WP_115889366.1">
    <property type="nucleotide sequence ID" value="NZ_QRDQ01000010.1"/>
</dbReference>
<keyword evidence="3" id="KW-1185">Reference proteome</keyword>
<evidence type="ECO:0000256" key="1">
    <source>
        <dbReference type="SAM" id="SignalP"/>
    </source>
</evidence>
<comment type="caution">
    <text evidence="2">The sequence shown here is derived from an EMBL/GenBank/DDBJ whole genome shotgun (WGS) entry which is preliminary data.</text>
</comment>
<feature type="signal peptide" evidence="1">
    <location>
        <begin position="1"/>
        <end position="19"/>
    </location>
</feature>
<dbReference type="OrthoDB" id="657710at2"/>
<accession>A0A3D9FRM1</accession>
<dbReference type="AlphaFoldDB" id="A0A3D9FRM1"/>